<evidence type="ECO:0000313" key="2">
    <source>
        <dbReference type="Proteomes" id="UP000182114"/>
    </source>
</evidence>
<dbReference type="Pfam" id="PF08907">
    <property type="entry name" value="DUF1853"/>
    <property type="match status" value="1"/>
</dbReference>
<accession>A0A1G7G6B6</accession>
<dbReference type="InterPro" id="IPR015003">
    <property type="entry name" value="DUF1853"/>
</dbReference>
<dbReference type="AlphaFoldDB" id="A0A1G7G6B6"/>
<dbReference type="EMBL" id="FNBD01000004">
    <property type="protein sequence ID" value="SDE83671.1"/>
    <property type="molecule type" value="Genomic_DNA"/>
</dbReference>
<sequence>MNLSQIKGFLATEELWDESFNNIPQFKFPAINLEGFSLKPIPENIRLGHQIEYIFEQLIHHSSRYKTLVFNQPIRNENRTLGELDFILQNTENKAITHVELTYKFYIIDPTIPEEIHQLIGPNRKDAFFEKIQKIRDKQFKLLQTKEAQAFFELKGLESTNIVSKACFKAQLFHPYQKKIALKTLNKNCIVGFWLRLHDFLKSNFEKNSYYLLTKQEWIVTPTEDVVWKTQQRILIDIQEKHNQKQAPMLWMKDSNNKLQKIFIVWW</sequence>
<reference evidence="2" key="1">
    <citation type="submission" date="2016-10" db="EMBL/GenBank/DDBJ databases">
        <authorList>
            <person name="Varghese N."/>
            <person name="Submissions S."/>
        </authorList>
    </citation>
    <scope>NUCLEOTIDE SEQUENCE [LARGE SCALE GENOMIC DNA]</scope>
    <source>
        <strain evidence="2">DSM 24729</strain>
    </source>
</reference>
<evidence type="ECO:0000313" key="1">
    <source>
        <dbReference type="EMBL" id="SDE83671.1"/>
    </source>
</evidence>
<proteinExistence type="predicted"/>
<dbReference type="RefSeq" id="WP_074538045.1">
    <property type="nucleotide sequence ID" value="NZ_FNBD01000004.1"/>
</dbReference>
<gene>
    <name evidence="1" type="ORF">SAMN04487992_104158</name>
</gene>
<name>A0A1G7G6B6_9FLAO</name>
<dbReference type="eggNOG" id="COG3782">
    <property type="taxonomic scope" value="Bacteria"/>
</dbReference>
<dbReference type="Proteomes" id="UP000182114">
    <property type="component" value="Unassembled WGS sequence"/>
</dbReference>
<organism evidence="1 2">
    <name type="scientific">Cellulophaga baltica</name>
    <dbReference type="NCBI Taxonomy" id="76594"/>
    <lineage>
        <taxon>Bacteria</taxon>
        <taxon>Pseudomonadati</taxon>
        <taxon>Bacteroidota</taxon>
        <taxon>Flavobacteriia</taxon>
        <taxon>Flavobacteriales</taxon>
        <taxon>Flavobacteriaceae</taxon>
        <taxon>Cellulophaga</taxon>
    </lineage>
</organism>
<keyword evidence="2" id="KW-1185">Reference proteome</keyword>
<protein>
    <submittedName>
        <fullName evidence="1">Uncharacterized protein</fullName>
    </submittedName>
</protein>